<dbReference type="OrthoDB" id="9787732at2"/>
<feature type="transmembrane region" description="Helical" evidence="5">
    <location>
        <begin position="70"/>
        <end position="90"/>
    </location>
</feature>
<sequence length="259" mass="28689">MHLFNRVKFRTPESVELEFTLAGIGSRAFALIIDYHILAATLAVFFLIWAMVAEQLGDFLAEIFGSAASLWLVAIAFLGGSVIYAGYFVLFETLWQGQTPGKRIAKIRVIRDDGRPIGLQQASLRALLRPFDESLFIGAVLIALSRQEKRLGDLAAGTIVIQTQTATKSAALTISEQAKSLHISLRQFADLSQLLPDDFAIIREYLGRRSGMSSKARTLLSLKLSQQVQAIINLEHLPADITPDVFLEAVYLAYQQSEY</sequence>
<evidence type="ECO:0000256" key="4">
    <source>
        <dbReference type="ARBA" id="ARBA00023136"/>
    </source>
</evidence>
<reference evidence="7 8" key="1">
    <citation type="submission" date="2012-06" db="EMBL/GenBank/DDBJ databases">
        <title>Finished chromosome of genome of Cylindrospermum stagnale PCC 7417.</title>
        <authorList>
            <consortium name="US DOE Joint Genome Institute"/>
            <person name="Gugger M."/>
            <person name="Coursin T."/>
            <person name="Rippka R."/>
            <person name="Tandeau De Marsac N."/>
            <person name="Huntemann M."/>
            <person name="Wei C.-L."/>
            <person name="Han J."/>
            <person name="Detter J.C."/>
            <person name="Han C."/>
            <person name="Tapia R."/>
            <person name="Chen A."/>
            <person name="Kyrpides N."/>
            <person name="Mavromatis K."/>
            <person name="Markowitz V."/>
            <person name="Szeto E."/>
            <person name="Ivanova N."/>
            <person name="Pagani I."/>
            <person name="Pati A."/>
            <person name="Goodwin L."/>
            <person name="Nordberg H.P."/>
            <person name="Cantor M.N."/>
            <person name="Hua S.X."/>
            <person name="Woyke T."/>
            <person name="Kerfeld C.A."/>
        </authorList>
    </citation>
    <scope>NUCLEOTIDE SEQUENCE [LARGE SCALE GENOMIC DNA]</scope>
    <source>
        <strain evidence="7 8">PCC 7417</strain>
    </source>
</reference>
<dbReference type="KEGG" id="csg:Cylst_3955"/>
<dbReference type="EMBL" id="CP003642">
    <property type="protein sequence ID" value="AFZ26067.1"/>
    <property type="molecule type" value="Genomic_DNA"/>
</dbReference>
<feature type="transmembrane region" description="Helical" evidence="5">
    <location>
        <begin position="28"/>
        <end position="50"/>
    </location>
</feature>
<proteinExistence type="predicted"/>
<dbReference type="HOGENOM" id="CLU_054176_1_0_3"/>
<dbReference type="RefSeq" id="WP_015209310.1">
    <property type="nucleotide sequence ID" value="NC_019757.1"/>
</dbReference>
<gene>
    <name evidence="7" type="ORF">Cylst_3955</name>
</gene>
<dbReference type="PATRIC" id="fig|56107.3.peg.4343"/>
<keyword evidence="8" id="KW-1185">Reference proteome</keyword>
<protein>
    <submittedName>
        <fullName evidence="7">Putative membrane protein/domain protein</fullName>
    </submittedName>
</protein>
<accession>K9X317</accession>
<name>K9X317_9NOST</name>
<comment type="subcellular location">
    <subcellularLocation>
        <location evidence="1">Membrane</location>
        <topology evidence="1">Multi-pass membrane protein</topology>
    </subcellularLocation>
</comment>
<evidence type="ECO:0000256" key="3">
    <source>
        <dbReference type="ARBA" id="ARBA00022989"/>
    </source>
</evidence>
<dbReference type="STRING" id="56107.Cylst_3955"/>
<evidence type="ECO:0000256" key="5">
    <source>
        <dbReference type="SAM" id="Phobius"/>
    </source>
</evidence>
<keyword evidence="2 5" id="KW-0812">Transmembrane</keyword>
<feature type="domain" description="RDD" evidence="6">
    <location>
        <begin position="21"/>
        <end position="157"/>
    </location>
</feature>
<dbReference type="Proteomes" id="UP000010475">
    <property type="component" value="Chromosome"/>
</dbReference>
<evidence type="ECO:0000256" key="1">
    <source>
        <dbReference type="ARBA" id="ARBA00004141"/>
    </source>
</evidence>
<evidence type="ECO:0000256" key="2">
    <source>
        <dbReference type="ARBA" id="ARBA00022692"/>
    </source>
</evidence>
<dbReference type="PANTHER" id="PTHR38480:SF1">
    <property type="entry name" value="SLR0254 PROTEIN"/>
    <property type="match status" value="1"/>
</dbReference>
<dbReference type="eggNOG" id="COG1714">
    <property type="taxonomic scope" value="Bacteria"/>
</dbReference>
<keyword evidence="3 5" id="KW-1133">Transmembrane helix</keyword>
<evidence type="ECO:0000313" key="7">
    <source>
        <dbReference type="EMBL" id="AFZ26067.1"/>
    </source>
</evidence>
<dbReference type="AlphaFoldDB" id="K9X317"/>
<organism evidence="7 8">
    <name type="scientific">Cylindrospermum stagnale PCC 7417</name>
    <dbReference type="NCBI Taxonomy" id="56107"/>
    <lineage>
        <taxon>Bacteria</taxon>
        <taxon>Bacillati</taxon>
        <taxon>Cyanobacteriota</taxon>
        <taxon>Cyanophyceae</taxon>
        <taxon>Nostocales</taxon>
        <taxon>Nostocaceae</taxon>
        <taxon>Cylindrospermum</taxon>
    </lineage>
</organism>
<dbReference type="Pfam" id="PF06271">
    <property type="entry name" value="RDD"/>
    <property type="match status" value="1"/>
</dbReference>
<dbReference type="GO" id="GO:0016020">
    <property type="term" value="C:membrane"/>
    <property type="evidence" value="ECO:0007669"/>
    <property type="project" value="UniProtKB-SubCell"/>
</dbReference>
<evidence type="ECO:0000313" key="8">
    <source>
        <dbReference type="Proteomes" id="UP000010475"/>
    </source>
</evidence>
<keyword evidence="4 5" id="KW-0472">Membrane</keyword>
<dbReference type="PANTHER" id="PTHR38480">
    <property type="entry name" value="SLR0254 PROTEIN"/>
    <property type="match status" value="1"/>
</dbReference>
<evidence type="ECO:0000259" key="6">
    <source>
        <dbReference type="Pfam" id="PF06271"/>
    </source>
</evidence>
<dbReference type="InterPro" id="IPR010432">
    <property type="entry name" value="RDD"/>
</dbReference>